<evidence type="ECO:0000313" key="1">
    <source>
        <dbReference type="EMBL" id="KAK1929778.1"/>
    </source>
</evidence>
<dbReference type="AlphaFoldDB" id="A0AAD9G0S2"/>
<evidence type="ECO:0000313" key="2">
    <source>
        <dbReference type="Proteomes" id="UP001259832"/>
    </source>
</evidence>
<gene>
    <name evidence="1" type="ORF">P3T76_014813</name>
</gene>
<name>A0AAD9G0S2_9STRA</name>
<sequence>MVVEPLKEKITLGIMSDGYDPQKSRVAEDTLADFLRAPLTGDLNEVPGIGKAAVAKLGSSDDGEDAVTNTFQLIGKFLMLKANSEEDEDDVIDCAAHCDAFWFWLKTKGITAYRSGIVMAIAEKVNTMLPGIYDAAEFQ</sequence>
<protein>
    <submittedName>
        <fullName evidence="1">Uncharacterized protein</fullName>
    </submittedName>
</protein>
<comment type="caution">
    <text evidence="1">The sequence shown here is derived from an EMBL/GenBank/DDBJ whole genome shotgun (WGS) entry which is preliminary data.</text>
</comment>
<dbReference type="EMBL" id="JASMQC010000045">
    <property type="protein sequence ID" value="KAK1929778.1"/>
    <property type="molecule type" value="Genomic_DNA"/>
</dbReference>
<organism evidence="1 2">
    <name type="scientific">Phytophthora citrophthora</name>
    <dbReference type="NCBI Taxonomy" id="4793"/>
    <lineage>
        <taxon>Eukaryota</taxon>
        <taxon>Sar</taxon>
        <taxon>Stramenopiles</taxon>
        <taxon>Oomycota</taxon>
        <taxon>Peronosporomycetes</taxon>
        <taxon>Peronosporales</taxon>
        <taxon>Peronosporaceae</taxon>
        <taxon>Phytophthora</taxon>
    </lineage>
</organism>
<proteinExistence type="predicted"/>
<reference evidence="1" key="1">
    <citation type="submission" date="2023-08" db="EMBL/GenBank/DDBJ databases">
        <title>Reference Genome Resource for the Citrus Pathogen Phytophthora citrophthora.</title>
        <authorList>
            <person name="Moller H."/>
            <person name="Coetzee B."/>
            <person name="Rose L.J."/>
            <person name="Van Niekerk J.M."/>
        </authorList>
    </citation>
    <scope>NUCLEOTIDE SEQUENCE</scope>
    <source>
        <strain evidence="1">STE-U-9442</strain>
    </source>
</reference>
<dbReference type="Proteomes" id="UP001259832">
    <property type="component" value="Unassembled WGS sequence"/>
</dbReference>
<accession>A0AAD9G0S2</accession>
<keyword evidence="2" id="KW-1185">Reference proteome</keyword>